<dbReference type="InterPro" id="IPR006626">
    <property type="entry name" value="PbH1"/>
</dbReference>
<dbReference type="SUPFAM" id="SSF51004">
    <property type="entry name" value="C-terminal (heme d1) domain of cytochrome cd1-nitrite reductase"/>
    <property type="match status" value="1"/>
</dbReference>
<dbReference type="Pfam" id="PF00801">
    <property type="entry name" value="PKD"/>
    <property type="match status" value="1"/>
</dbReference>
<dbReference type="AlphaFoldDB" id="A0A0E3RTZ7"/>
<dbReference type="RefSeq" id="WP_230670588.1">
    <property type="nucleotide sequence ID" value="NZ_CP009513.1"/>
</dbReference>
<keyword evidence="1" id="KW-0732">Signal</keyword>
<name>A0A0E3RTZ7_METMZ</name>
<dbReference type="Pfam" id="PF21783">
    <property type="entry name" value="YNCE"/>
    <property type="match status" value="1"/>
</dbReference>
<dbReference type="PROSITE" id="PS50093">
    <property type="entry name" value="PKD"/>
    <property type="match status" value="1"/>
</dbReference>
<gene>
    <name evidence="3" type="ORF">MSMAL_2984</name>
</gene>
<dbReference type="PANTHER" id="PTHR47197">
    <property type="entry name" value="PROTEIN NIRF"/>
    <property type="match status" value="1"/>
</dbReference>
<dbReference type="SMART" id="SM00710">
    <property type="entry name" value="PbH1"/>
    <property type="match status" value="7"/>
</dbReference>
<dbReference type="InterPro" id="IPR007742">
    <property type="entry name" value="NosD_dom"/>
</dbReference>
<sequence>MTSRTLFLIVLVFIFIITISDMASAKEIIVDDDYGADFISIQEAVNNSVTGDIIIVRSGTYTENVLVDVTGITIRSESNNGSVQVKPLNESTGTLLITADNITVSGLNITGASKDSYKNAIFTYGDMNNVTGNTVENGSIFLGSCTLENLTGILYGEMNNVTGNIIENGSIFLGPEISDNLIAENKISNGEEGVHISCCGINNTVSENTISNCSTGIYEYDQGANIHNNRITDCDYGISLSFASGGIDNNVILNCNTGIFLREACYVDIINNTIASCAECGIFDQENNNGKRIYNNYFNSSLNIRFGAGEGENTWNSSLASGTNIAGGPYTGGNFWAKPDGTGFSQICVDLDWDGIGDLPYNIYEDEFDYLPLVSRSGPQNSVTPSANFTASVTNGIAPLVVEFTDLSKSAVAWNWDFDSDGIPDSTKQNPVYVYRNQGNYTVNLTASNGLTASSKTADISVEKRVAPTWPFVYMTGGLNTLRTVSVIDIRTGIVITKVKTGKHPSGIAVTPDGKTAYVTNSWDNNVSVIDTATNTVIDSVKVGSYPCGVAVSPDGTEAYVTNCGSNNVSVIDTGANTVTATVPVGNWPEGIAVTPDGKKAYVANSGNITAPEDTVSVINTINDTVTDTIPAGRHPCGVAVTPDGKKVYVANTYGGTVSVVDAATDTVTATVDTGNSPFKVAVNPAGTLAYVANEGGTVSVIDTSNDTVIATVDVAGGRLEGLAITPDGKKVYVAHYGSSDNSTLSVIDALNNTNTVTSSVDVEVYPGKIAIIPEP</sequence>
<dbReference type="NCBIfam" id="TIGR02276">
    <property type="entry name" value="beta_rpt_yvtn"/>
    <property type="match status" value="5"/>
</dbReference>
<dbReference type="Gene3D" id="2.130.10.10">
    <property type="entry name" value="YVTN repeat-like/Quinoprotein amine dehydrogenase"/>
    <property type="match status" value="3"/>
</dbReference>
<feature type="domain" description="PKD" evidence="2">
    <location>
        <begin position="408"/>
        <end position="469"/>
    </location>
</feature>
<dbReference type="SMART" id="SM00089">
    <property type="entry name" value="PKD"/>
    <property type="match status" value="1"/>
</dbReference>
<dbReference type="InterPro" id="IPR012334">
    <property type="entry name" value="Pectin_lyas_fold"/>
</dbReference>
<dbReference type="InterPro" id="IPR035986">
    <property type="entry name" value="PKD_dom_sf"/>
</dbReference>
<dbReference type="InterPro" id="IPR000601">
    <property type="entry name" value="PKD_dom"/>
</dbReference>
<keyword evidence="3" id="KW-0176">Collagen</keyword>
<dbReference type="InterPro" id="IPR011048">
    <property type="entry name" value="Haem_d1_sf"/>
</dbReference>
<organism evidence="3 4">
    <name type="scientific">Methanosarcina mazei LYC</name>
    <dbReference type="NCBI Taxonomy" id="1434114"/>
    <lineage>
        <taxon>Archaea</taxon>
        <taxon>Methanobacteriati</taxon>
        <taxon>Methanobacteriota</taxon>
        <taxon>Stenosarchaea group</taxon>
        <taxon>Methanomicrobia</taxon>
        <taxon>Methanosarcinales</taxon>
        <taxon>Methanosarcinaceae</taxon>
        <taxon>Methanosarcina</taxon>
    </lineage>
</organism>
<evidence type="ECO:0000313" key="3">
    <source>
        <dbReference type="EMBL" id="AKB69527.1"/>
    </source>
</evidence>
<dbReference type="InterPro" id="IPR011964">
    <property type="entry name" value="YVTN_b-propeller_repeat"/>
</dbReference>
<dbReference type="PATRIC" id="fig|1434114.4.peg.3755"/>
<dbReference type="InterPro" id="IPR015943">
    <property type="entry name" value="WD40/YVTN_repeat-like_dom_sf"/>
</dbReference>
<dbReference type="Gene3D" id="2.60.40.10">
    <property type="entry name" value="Immunoglobulins"/>
    <property type="match status" value="1"/>
</dbReference>
<proteinExistence type="predicted"/>
<protein>
    <submittedName>
        <fullName evidence="3">Collagen triple helix repeat domain protein</fullName>
    </submittedName>
</protein>
<dbReference type="CDD" id="cd00146">
    <property type="entry name" value="PKD"/>
    <property type="match status" value="1"/>
</dbReference>
<dbReference type="SUPFAM" id="SSF49299">
    <property type="entry name" value="PKD domain"/>
    <property type="match status" value="1"/>
</dbReference>
<dbReference type="EMBL" id="CP009513">
    <property type="protein sequence ID" value="AKB69527.1"/>
    <property type="molecule type" value="Genomic_DNA"/>
</dbReference>
<dbReference type="Proteomes" id="UP000033063">
    <property type="component" value="Chromosome"/>
</dbReference>
<dbReference type="InterPro" id="IPR022409">
    <property type="entry name" value="PKD/Chitinase_dom"/>
</dbReference>
<dbReference type="FunFam" id="2.60.40.10:FF:000270">
    <property type="entry name" value="Cell surface protein"/>
    <property type="match status" value="1"/>
</dbReference>
<evidence type="ECO:0000256" key="1">
    <source>
        <dbReference type="ARBA" id="ARBA00022729"/>
    </source>
</evidence>
<dbReference type="GeneID" id="24879317"/>
<dbReference type="Gene3D" id="2.160.20.10">
    <property type="entry name" value="Single-stranded right-handed beta-helix, Pectin lyase-like"/>
    <property type="match status" value="1"/>
</dbReference>
<dbReference type="InterPro" id="IPR011050">
    <property type="entry name" value="Pectin_lyase_fold/virulence"/>
</dbReference>
<dbReference type="SUPFAM" id="SSF51126">
    <property type="entry name" value="Pectin lyase-like"/>
    <property type="match status" value="1"/>
</dbReference>
<reference evidence="3 4" key="1">
    <citation type="submission" date="2014-07" db="EMBL/GenBank/DDBJ databases">
        <title>Methanogenic archaea and the global carbon cycle.</title>
        <authorList>
            <person name="Henriksen J.R."/>
            <person name="Luke J."/>
            <person name="Reinhart S."/>
            <person name="Benedict M.N."/>
            <person name="Youngblut N.D."/>
            <person name="Metcalf M.E."/>
            <person name="Whitaker R.J."/>
            <person name="Metcalf W.W."/>
        </authorList>
    </citation>
    <scope>NUCLEOTIDE SEQUENCE [LARGE SCALE GENOMIC DNA]</scope>
    <source>
        <strain evidence="3 4">LYC</strain>
    </source>
</reference>
<dbReference type="PANTHER" id="PTHR47197:SF3">
    <property type="entry name" value="DIHYDRO-HEME D1 DEHYDROGENASE"/>
    <property type="match status" value="1"/>
</dbReference>
<dbReference type="Pfam" id="PF05048">
    <property type="entry name" value="NosD"/>
    <property type="match status" value="1"/>
</dbReference>
<evidence type="ECO:0000259" key="2">
    <source>
        <dbReference type="PROSITE" id="PS50093"/>
    </source>
</evidence>
<dbReference type="HOGENOM" id="CLU_326164_0_0_2"/>
<accession>A0A0E3RTZ7</accession>
<dbReference type="InterPro" id="IPR048433">
    <property type="entry name" value="YNCE-like_beta-prop"/>
</dbReference>
<dbReference type="InterPro" id="IPR013783">
    <property type="entry name" value="Ig-like_fold"/>
</dbReference>
<dbReference type="InterPro" id="IPR051200">
    <property type="entry name" value="Host-pathogen_enzymatic-act"/>
</dbReference>
<evidence type="ECO:0000313" key="4">
    <source>
        <dbReference type="Proteomes" id="UP000033063"/>
    </source>
</evidence>